<dbReference type="RefSeq" id="WP_090171568.1">
    <property type="nucleotide sequence ID" value="NZ_FOFB01000024.1"/>
</dbReference>
<dbReference type="EMBL" id="FOFB01000024">
    <property type="protein sequence ID" value="SER09794.1"/>
    <property type="molecule type" value="Genomic_DNA"/>
</dbReference>
<gene>
    <name evidence="2" type="ORF">SAMN05444359_1244</name>
</gene>
<dbReference type="Proteomes" id="UP000199021">
    <property type="component" value="Unassembled WGS sequence"/>
</dbReference>
<keyword evidence="3" id="KW-1185">Reference proteome</keyword>
<dbReference type="AlphaFoldDB" id="A0A1H9LEH1"/>
<feature type="chain" id="PRO_5011525896" evidence="1">
    <location>
        <begin position="22"/>
        <end position="284"/>
    </location>
</feature>
<feature type="signal peptide" evidence="1">
    <location>
        <begin position="1"/>
        <end position="21"/>
    </location>
</feature>
<evidence type="ECO:0000313" key="3">
    <source>
        <dbReference type="Proteomes" id="UP000199021"/>
    </source>
</evidence>
<reference evidence="3" key="1">
    <citation type="submission" date="2016-10" db="EMBL/GenBank/DDBJ databases">
        <authorList>
            <person name="Varghese N."/>
            <person name="Submissions S."/>
        </authorList>
    </citation>
    <scope>NUCLEOTIDE SEQUENCE [LARGE SCALE GENOMIC DNA]</scope>
    <source>
        <strain evidence="3">DSM 24740</strain>
    </source>
</reference>
<dbReference type="InParanoid" id="A0A1H9LEH1"/>
<organism evidence="2 3">
    <name type="scientific">Neolewinella agarilytica</name>
    <dbReference type="NCBI Taxonomy" id="478744"/>
    <lineage>
        <taxon>Bacteria</taxon>
        <taxon>Pseudomonadati</taxon>
        <taxon>Bacteroidota</taxon>
        <taxon>Saprospiria</taxon>
        <taxon>Saprospirales</taxon>
        <taxon>Lewinellaceae</taxon>
        <taxon>Neolewinella</taxon>
    </lineage>
</organism>
<evidence type="ECO:0000313" key="2">
    <source>
        <dbReference type="EMBL" id="SER09794.1"/>
    </source>
</evidence>
<protein>
    <submittedName>
        <fullName evidence="2">Uncharacterized protein</fullName>
    </submittedName>
</protein>
<proteinExistence type="predicted"/>
<accession>A0A1H9LEH1</accession>
<dbReference type="OrthoDB" id="925143at2"/>
<name>A0A1H9LEH1_9BACT</name>
<evidence type="ECO:0000256" key="1">
    <source>
        <dbReference type="SAM" id="SignalP"/>
    </source>
</evidence>
<keyword evidence="1" id="KW-0732">Signal</keyword>
<sequence length="284" mass="31084">MKTYFSLLSYLLLLLLLPATAMSQSSTTIDAKSYGYSFKSPAGWIHQDLQNGSHFFGSNTIPGLIAVYPHAYDNREEVRAYAQANGMEEDGMLLAPVGQIENFSTNGISGIFTGWAEGSPIKAAMISLFSPHGGGVSIIVMTSPDKFDASYPALAKSVANSVMLVRPVESQLAQQWRQGLSNKKLTYFNTTSNSTEKRTLMLYENGRFVYGDQSSYSSSDYGSDFSSASQSDDAGQWKILGDGQAIQLQLTYNDGSISQHSLQMKEGTATQILLDGRRYFTEDL</sequence>